<sequence>MKSRPVIVATTDGTSTPAKRTLFRIALTVAMIGTIAVSTILILHGATALSHLQYFIDVGIHPGHVTSVLLLIFGLLALSTFIILTIGVIKVNKSFAVIAASLLGICSLGLIALSIWSFLTITSGQLPASINSTIVYELDQTKYTMSGNEIIINNTLKMERLEKQHHCCGLTDPVEDYRSRQSAIFGSLNPSSSSGSGHGRKTSATQRNTATFGSSVQLPISCCNEKYLSEDNLCIDMFGNNTNPINRYNTIGCYAVVARHKFERIQRHAFVAIIAGCLAVISCIALAAVVRLLGEGYQIVPFRTAK</sequence>
<proteinExistence type="predicted"/>
<evidence type="ECO:0000256" key="3">
    <source>
        <dbReference type="ARBA" id="ARBA00022989"/>
    </source>
</evidence>
<keyword evidence="8" id="KW-1185">Reference proteome</keyword>
<keyword evidence="3 6" id="KW-1133">Transmembrane helix</keyword>
<protein>
    <recommendedName>
        <fullName evidence="9">Tetraspanin</fullName>
    </recommendedName>
</protein>
<comment type="caution">
    <text evidence="7">The sequence shown here is derived from an EMBL/GenBank/DDBJ whole genome shotgun (WGS) entry which is preliminary data.</text>
</comment>
<evidence type="ECO:0008006" key="9">
    <source>
        <dbReference type="Google" id="ProtNLM"/>
    </source>
</evidence>
<feature type="transmembrane region" description="Helical" evidence="6">
    <location>
        <begin position="269"/>
        <end position="293"/>
    </location>
</feature>
<comment type="subcellular location">
    <subcellularLocation>
        <location evidence="1">Membrane</location>
        <topology evidence="1">Multi-pass membrane protein</topology>
    </subcellularLocation>
</comment>
<accession>A0A813Z5V2</accession>
<evidence type="ECO:0000256" key="1">
    <source>
        <dbReference type="ARBA" id="ARBA00004141"/>
    </source>
</evidence>
<evidence type="ECO:0000256" key="2">
    <source>
        <dbReference type="ARBA" id="ARBA00022692"/>
    </source>
</evidence>
<evidence type="ECO:0000256" key="5">
    <source>
        <dbReference type="SAM" id="MobiDB-lite"/>
    </source>
</evidence>
<gene>
    <name evidence="7" type="ORF">JXQ802_LOCUS8795</name>
</gene>
<evidence type="ECO:0000256" key="4">
    <source>
        <dbReference type="ARBA" id="ARBA00023136"/>
    </source>
</evidence>
<feature type="region of interest" description="Disordered" evidence="5">
    <location>
        <begin position="187"/>
        <end position="206"/>
    </location>
</feature>
<feature type="transmembrane region" description="Helical" evidence="6">
    <location>
        <begin position="65"/>
        <end position="88"/>
    </location>
</feature>
<keyword evidence="2 6" id="KW-0812">Transmembrane</keyword>
<dbReference type="InterPro" id="IPR018499">
    <property type="entry name" value="Tetraspanin/Peripherin"/>
</dbReference>
<dbReference type="Proteomes" id="UP000663870">
    <property type="component" value="Unassembled WGS sequence"/>
</dbReference>
<evidence type="ECO:0000256" key="6">
    <source>
        <dbReference type="SAM" id="Phobius"/>
    </source>
</evidence>
<reference evidence="7" key="1">
    <citation type="submission" date="2021-02" db="EMBL/GenBank/DDBJ databases">
        <authorList>
            <person name="Nowell W R."/>
        </authorList>
    </citation>
    <scope>NUCLEOTIDE SEQUENCE</scope>
</reference>
<organism evidence="7 8">
    <name type="scientific">Rotaria sordida</name>
    <dbReference type="NCBI Taxonomy" id="392033"/>
    <lineage>
        <taxon>Eukaryota</taxon>
        <taxon>Metazoa</taxon>
        <taxon>Spiralia</taxon>
        <taxon>Gnathifera</taxon>
        <taxon>Rotifera</taxon>
        <taxon>Eurotatoria</taxon>
        <taxon>Bdelloidea</taxon>
        <taxon>Philodinida</taxon>
        <taxon>Philodinidae</taxon>
        <taxon>Rotaria</taxon>
    </lineage>
</organism>
<dbReference type="AlphaFoldDB" id="A0A813Z5V2"/>
<keyword evidence="4 6" id="KW-0472">Membrane</keyword>
<dbReference type="GO" id="GO:0016020">
    <property type="term" value="C:membrane"/>
    <property type="evidence" value="ECO:0007669"/>
    <property type="project" value="UniProtKB-SubCell"/>
</dbReference>
<dbReference type="Pfam" id="PF00335">
    <property type="entry name" value="Tetraspanin"/>
    <property type="match status" value="1"/>
</dbReference>
<feature type="transmembrane region" description="Helical" evidence="6">
    <location>
        <begin position="21"/>
        <end position="45"/>
    </location>
</feature>
<dbReference type="EMBL" id="CAJNOL010000157">
    <property type="protein sequence ID" value="CAF0893706.1"/>
    <property type="molecule type" value="Genomic_DNA"/>
</dbReference>
<feature type="transmembrane region" description="Helical" evidence="6">
    <location>
        <begin position="95"/>
        <end position="119"/>
    </location>
</feature>
<evidence type="ECO:0000313" key="7">
    <source>
        <dbReference type="EMBL" id="CAF0893706.1"/>
    </source>
</evidence>
<evidence type="ECO:0000313" key="8">
    <source>
        <dbReference type="Proteomes" id="UP000663870"/>
    </source>
</evidence>
<name>A0A813Z5V2_9BILA</name>